<dbReference type="InterPro" id="IPR022634">
    <property type="entry name" value="DNA_polIII_beta_N"/>
</dbReference>
<sequence>MKVQVNSSELLEALGHIQSIVEKRNAKPILSNVKISTKKNKMSFYTTDLEIFAKEVIEASVAGDLTTTTPIHTFYDVLRKIGSDQKVQLIFEPSEKPVKMLIKSGLSEFILPCLSAEEFPDFEEGRHDCEFKISCSDLSYLISATKHAISYDDTKYYLNGIFLHVVEDDGVKVLRAVATDVHRLAMAEVTLPSNAALLPEIILPRKTAVELLKLIEGYQGDITLGGSPNKITAIIGNTTLVSKLIDGKFPDYNKAIPYDNFKVLEASIDQLSNAIDLVTAISSEKVKAIKLKIHQSRITLHANDKISASGTIDIPASYENEEITTAFNSRYILDILDNLTGEKVVFKLNSSDRAVLVESGSDSNCKFVLMPLKI</sequence>
<dbReference type="InterPro" id="IPR001001">
    <property type="entry name" value="DNA_polIII_beta"/>
</dbReference>
<evidence type="ECO:0000259" key="12">
    <source>
        <dbReference type="Pfam" id="PF02767"/>
    </source>
</evidence>
<dbReference type="CDD" id="cd00140">
    <property type="entry name" value="beta_clamp"/>
    <property type="match status" value="1"/>
</dbReference>
<evidence type="ECO:0000259" key="13">
    <source>
        <dbReference type="Pfam" id="PF02768"/>
    </source>
</evidence>
<comment type="function">
    <text evidence="10">Confers DNA tethering and processivity to DNA polymerases and other proteins. Acts as a clamp, forming a ring around DNA (a reaction catalyzed by the clamp-loading complex) which diffuses in an ATP-independent manner freely and bidirectionally along dsDNA. Initially characterized for its ability to contact the catalytic subunit of DNA polymerase III (Pol III), a complex, multichain enzyme responsible for most of the replicative synthesis in bacteria; Pol III exhibits 3'-5' exonuclease proofreading activity. The beta chain is required for initiation of replication as well as for processivity of DNA replication.</text>
</comment>
<reference evidence="14 15" key="1">
    <citation type="submission" date="2022-11" db="EMBL/GenBank/DDBJ databases">
        <title>Host association and intracellularity evolved multiple times independently in the Rickettsiales.</title>
        <authorList>
            <person name="Castelli M."/>
            <person name="Nardi T."/>
            <person name="Gammuto L."/>
            <person name="Bellinzona G."/>
            <person name="Sabaneyeva E."/>
            <person name="Potekhin A."/>
            <person name="Serra V."/>
            <person name="Petroni G."/>
            <person name="Sassera D."/>
        </authorList>
    </citation>
    <scope>NUCLEOTIDE SEQUENCE [LARGE SCALE GENOMIC DNA]</scope>
    <source>
        <strain evidence="14 15">NDG2</strain>
    </source>
</reference>
<dbReference type="Gene3D" id="3.10.150.10">
    <property type="entry name" value="DNA Polymerase III, subunit A, domain 2"/>
    <property type="match status" value="1"/>
</dbReference>
<name>A0ABZ0UQ52_9RICK</name>
<evidence type="ECO:0000256" key="9">
    <source>
        <dbReference type="ARBA" id="ARBA00023125"/>
    </source>
</evidence>
<dbReference type="PANTHER" id="PTHR30478:SF0">
    <property type="entry name" value="BETA SLIDING CLAMP"/>
    <property type="match status" value="1"/>
</dbReference>
<keyword evidence="5 10" id="KW-0808">Transferase</keyword>
<feature type="domain" description="DNA polymerase III beta sliding clamp N-terminal" evidence="11">
    <location>
        <begin position="1"/>
        <end position="121"/>
    </location>
</feature>
<evidence type="ECO:0000256" key="2">
    <source>
        <dbReference type="ARBA" id="ARBA00010752"/>
    </source>
</evidence>
<keyword evidence="9" id="KW-0238">DNA-binding</keyword>
<evidence type="ECO:0000256" key="5">
    <source>
        <dbReference type="ARBA" id="ARBA00022679"/>
    </source>
</evidence>
<keyword evidence="4 10" id="KW-0963">Cytoplasm</keyword>
<evidence type="ECO:0000313" key="15">
    <source>
        <dbReference type="Proteomes" id="UP001327219"/>
    </source>
</evidence>
<keyword evidence="8 10" id="KW-0239">DNA-directed DNA polymerase</keyword>
<dbReference type="Proteomes" id="UP001327219">
    <property type="component" value="Chromosome"/>
</dbReference>
<comment type="subcellular location">
    <subcellularLocation>
        <location evidence="1 10">Cytoplasm</location>
    </subcellularLocation>
</comment>
<evidence type="ECO:0000256" key="4">
    <source>
        <dbReference type="ARBA" id="ARBA00022490"/>
    </source>
</evidence>
<keyword evidence="6 10" id="KW-0548">Nucleotidyltransferase</keyword>
<dbReference type="SMART" id="SM00480">
    <property type="entry name" value="POL3Bc"/>
    <property type="match status" value="1"/>
</dbReference>
<dbReference type="InterPro" id="IPR046938">
    <property type="entry name" value="DNA_clamp_sf"/>
</dbReference>
<dbReference type="RefSeq" id="WP_323732681.1">
    <property type="nucleotide sequence ID" value="NZ_CP110820.1"/>
</dbReference>
<dbReference type="Pfam" id="PF00712">
    <property type="entry name" value="DNA_pol3_beta"/>
    <property type="match status" value="1"/>
</dbReference>
<proteinExistence type="inferred from homology"/>
<dbReference type="InterPro" id="IPR022637">
    <property type="entry name" value="DNA_polIII_beta_cen"/>
</dbReference>
<evidence type="ECO:0000256" key="7">
    <source>
        <dbReference type="ARBA" id="ARBA00022705"/>
    </source>
</evidence>
<evidence type="ECO:0000256" key="1">
    <source>
        <dbReference type="ARBA" id="ARBA00004496"/>
    </source>
</evidence>
<dbReference type="SUPFAM" id="SSF55979">
    <property type="entry name" value="DNA clamp"/>
    <property type="match status" value="3"/>
</dbReference>
<evidence type="ECO:0000256" key="6">
    <source>
        <dbReference type="ARBA" id="ARBA00022695"/>
    </source>
</evidence>
<evidence type="ECO:0000256" key="3">
    <source>
        <dbReference type="ARBA" id="ARBA00021035"/>
    </source>
</evidence>
<accession>A0ABZ0UQ52</accession>
<dbReference type="Pfam" id="PF02768">
    <property type="entry name" value="DNA_pol3_beta_3"/>
    <property type="match status" value="1"/>
</dbReference>
<dbReference type="InterPro" id="IPR022635">
    <property type="entry name" value="DNA_polIII_beta_C"/>
</dbReference>
<dbReference type="PANTHER" id="PTHR30478">
    <property type="entry name" value="DNA POLYMERASE III SUBUNIT BETA"/>
    <property type="match status" value="1"/>
</dbReference>
<dbReference type="EMBL" id="CP110820">
    <property type="protein sequence ID" value="WPX97035.1"/>
    <property type="molecule type" value="Genomic_DNA"/>
</dbReference>
<organism evidence="14 15">
    <name type="scientific">Candidatus Bandiella euplotis</name>
    <dbReference type="NCBI Taxonomy" id="1664265"/>
    <lineage>
        <taxon>Bacteria</taxon>
        <taxon>Pseudomonadati</taxon>
        <taxon>Pseudomonadota</taxon>
        <taxon>Alphaproteobacteria</taxon>
        <taxon>Rickettsiales</taxon>
        <taxon>Candidatus Midichloriaceae</taxon>
        <taxon>Candidatus Bandiella</taxon>
    </lineage>
</organism>
<feature type="domain" description="DNA polymerase III beta sliding clamp C-terminal" evidence="13">
    <location>
        <begin position="254"/>
        <end position="372"/>
    </location>
</feature>
<evidence type="ECO:0000256" key="8">
    <source>
        <dbReference type="ARBA" id="ARBA00022932"/>
    </source>
</evidence>
<dbReference type="PIRSF" id="PIRSF000804">
    <property type="entry name" value="DNA_pol_III_b"/>
    <property type="match status" value="1"/>
</dbReference>
<evidence type="ECO:0000256" key="10">
    <source>
        <dbReference type="PIRNR" id="PIRNR000804"/>
    </source>
</evidence>
<evidence type="ECO:0000313" key="14">
    <source>
        <dbReference type="EMBL" id="WPX97035.1"/>
    </source>
</evidence>
<gene>
    <name evidence="14" type="ORF">Bandiella_01176</name>
</gene>
<feature type="domain" description="DNA polymerase III beta sliding clamp central" evidence="12">
    <location>
        <begin position="134"/>
        <end position="251"/>
    </location>
</feature>
<keyword evidence="7 10" id="KW-0235">DNA replication</keyword>
<dbReference type="Gene3D" id="3.70.10.10">
    <property type="match status" value="1"/>
</dbReference>
<evidence type="ECO:0000259" key="11">
    <source>
        <dbReference type="Pfam" id="PF00712"/>
    </source>
</evidence>
<dbReference type="NCBIfam" id="TIGR00663">
    <property type="entry name" value="dnan"/>
    <property type="match status" value="1"/>
</dbReference>
<dbReference type="Pfam" id="PF02767">
    <property type="entry name" value="DNA_pol3_beta_2"/>
    <property type="match status" value="1"/>
</dbReference>
<keyword evidence="15" id="KW-1185">Reference proteome</keyword>
<comment type="subunit">
    <text evidence="10">Forms a ring-shaped head-to-tail homodimer around DNA.</text>
</comment>
<comment type="similarity">
    <text evidence="2 10">Belongs to the beta sliding clamp family.</text>
</comment>
<protein>
    <recommendedName>
        <fullName evidence="3 10">Beta sliding clamp</fullName>
    </recommendedName>
</protein>